<keyword evidence="3 6" id="KW-1133">Transmembrane helix</keyword>
<dbReference type="PANTHER" id="PTHR42718:SF35">
    <property type="entry name" value="BLL0718 PROTEIN"/>
    <property type="match status" value="1"/>
</dbReference>
<feature type="transmembrane region" description="Helical" evidence="6">
    <location>
        <begin position="440"/>
        <end position="458"/>
    </location>
</feature>
<reference evidence="8 9" key="1">
    <citation type="submission" date="2018-03" db="EMBL/GenBank/DDBJ databases">
        <title>Bacteriophage NCPPB3778 and a type I-E CRISPR drive the evolution of the US Biological Select Agent, Rathayibacter toxicus.</title>
        <authorList>
            <person name="Davis E.W.II."/>
            <person name="Tabima J.F."/>
            <person name="Weisberg A.J."/>
            <person name="Dantas Lopes L."/>
            <person name="Wiseman M.S."/>
            <person name="Wiseman M.S."/>
            <person name="Pupko T."/>
            <person name="Belcher M.S."/>
            <person name="Sechler A.J."/>
            <person name="Tancos M.A."/>
            <person name="Schroeder B.K."/>
            <person name="Murray T.D."/>
            <person name="Luster D.G."/>
            <person name="Schneider W.L."/>
            <person name="Rogers E."/>
            <person name="Andreote F.D."/>
            <person name="Grunwald N.J."/>
            <person name="Putnam M.L."/>
            <person name="Chang J.H."/>
        </authorList>
    </citation>
    <scope>NUCLEOTIDE SEQUENCE [LARGE SCALE GENOMIC DNA]</scope>
    <source>
        <strain evidence="8 9">DSM 15933</strain>
    </source>
</reference>
<comment type="subcellular location">
    <subcellularLocation>
        <location evidence="1">Cell membrane</location>
        <topology evidence="1">Multi-pass membrane protein</topology>
    </subcellularLocation>
</comment>
<dbReference type="Proteomes" id="UP000241085">
    <property type="component" value="Unassembled WGS sequence"/>
</dbReference>
<dbReference type="SUPFAM" id="SSF103473">
    <property type="entry name" value="MFS general substrate transporter"/>
    <property type="match status" value="2"/>
</dbReference>
<feature type="transmembrane region" description="Helical" evidence="6">
    <location>
        <begin position="171"/>
        <end position="192"/>
    </location>
</feature>
<keyword evidence="9" id="KW-1185">Reference proteome</keyword>
<feature type="transmembrane region" description="Helical" evidence="6">
    <location>
        <begin position="300"/>
        <end position="320"/>
    </location>
</feature>
<dbReference type="EMBL" id="PZPL01000001">
    <property type="protein sequence ID" value="PTL71717.1"/>
    <property type="molecule type" value="Genomic_DNA"/>
</dbReference>
<evidence type="ECO:0000256" key="2">
    <source>
        <dbReference type="ARBA" id="ARBA00022692"/>
    </source>
</evidence>
<feature type="transmembrane region" description="Helical" evidence="6">
    <location>
        <begin position="231"/>
        <end position="250"/>
    </location>
</feature>
<feature type="transmembrane region" description="Helical" evidence="6">
    <location>
        <begin position="332"/>
        <end position="359"/>
    </location>
</feature>
<comment type="caution">
    <text evidence="8">The sequence shown here is derived from an EMBL/GenBank/DDBJ whole genome shotgun (WGS) entry which is preliminary data.</text>
</comment>
<evidence type="ECO:0000256" key="3">
    <source>
        <dbReference type="ARBA" id="ARBA00022989"/>
    </source>
</evidence>
<feature type="transmembrane region" description="Helical" evidence="6">
    <location>
        <begin position="113"/>
        <end position="132"/>
    </location>
</feature>
<feature type="transmembrane region" description="Helical" evidence="6">
    <location>
        <begin position="82"/>
        <end position="101"/>
    </location>
</feature>
<dbReference type="Pfam" id="PF07690">
    <property type="entry name" value="MFS_1"/>
    <property type="match status" value="2"/>
</dbReference>
<dbReference type="CDD" id="cd17504">
    <property type="entry name" value="MFS_MMR_MDR_like"/>
    <property type="match status" value="1"/>
</dbReference>
<dbReference type="PANTHER" id="PTHR42718">
    <property type="entry name" value="MAJOR FACILITATOR SUPERFAMILY MULTIDRUG TRANSPORTER MFSC"/>
    <property type="match status" value="1"/>
</dbReference>
<dbReference type="AlphaFoldDB" id="A0A2T4UQB5"/>
<dbReference type="RefSeq" id="WP_107573555.1">
    <property type="nucleotide sequence ID" value="NZ_PZPL01000001.1"/>
</dbReference>
<organism evidence="8 9">
    <name type="scientific">Rathayibacter caricis DSM 15933</name>
    <dbReference type="NCBI Taxonomy" id="1328867"/>
    <lineage>
        <taxon>Bacteria</taxon>
        <taxon>Bacillati</taxon>
        <taxon>Actinomycetota</taxon>
        <taxon>Actinomycetes</taxon>
        <taxon>Micrococcales</taxon>
        <taxon>Microbacteriaceae</taxon>
        <taxon>Rathayibacter</taxon>
    </lineage>
</organism>
<feature type="transmembrane region" description="Helical" evidence="6">
    <location>
        <begin position="138"/>
        <end position="159"/>
    </location>
</feature>
<dbReference type="Gene3D" id="1.20.1250.20">
    <property type="entry name" value="MFS general substrate transporter like domains"/>
    <property type="match status" value="2"/>
</dbReference>
<feature type="region of interest" description="Disordered" evidence="5">
    <location>
        <begin position="1"/>
        <end position="32"/>
    </location>
</feature>
<feature type="compositionally biased region" description="Low complexity" evidence="5">
    <location>
        <begin position="12"/>
        <end position="21"/>
    </location>
</feature>
<proteinExistence type="predicted"/>
<evidence type="ECO:0000256" key="5">
    <source>
        <dbReference type="SAM" id="MobiDB-lite"/>
    </source>
</evidence>
<accession>A0A2T4UQB5</accession>
<feature type="domain" description="Major facilitator superfamily (MFS) profile" evidence="7">
    <location>
        <begin position="47"/>
        <end position="497"/>
    </location>
</feature>
<feature type="transmembrane region" description="Helical" evidence="6">
    <location>
        <begin position="396"/>
        <end position="419"/>
    </location>
</feature>
<evidence type="ECO:0000313" key="8">
    <source>
        <dbReference type="EMBL" id="PTL71717.1"/>
    </source>
</evidence>
<evidence type="ECO:0000256" key="6">
    <source>
        <dbReference type="SAM" id="Phobius"/>
    </source>
</evidence>
<keyword evidence="2 6" id="KW-0812">Transmembrane</keyword>
<feature type="transmembrane region" description="Helical" evidence="6">
    <location>
        <begin position="50"/>
        <end position="70"/>
    </location>
</feature>
<dbReference type="InterPro" id="IPR011701">
    <property type="entry name" value="MFS"/>
</dbReference>
<dbReference type="GO" id="GO:0005886">
    <property type="term" value="C:plasma membrane"/>
    <property type="evidence" value="ECO:0007669"/>
    <property type="project" value="UniProtKB-SubCell"/>
</dbReference>
<sequence>MTQTRDEVADIPDTPDTSTSTEAARPQGPSPAALVVDGDQPSPRRGLVPILALSGIAVATMQTLTVPLVADLPRLLDADASDAAWVITATLLSGTVAAPVLGRLGDLYGKRRLILITLGLMVLGSLLSGMTSDLVPMIIGRAVQGFALGAIPLGIGIIWEQVHPDRRNTAVAIMSSSIGIGGALAIPAAALVAQYLDWHWLFFGTAALGVIAMIGLAVVVTESPNRASGRFDLVGALGLTLGLVALLLAVSKGGDWGWASPVTLGLFGAALVVLLLWGLYELRVDDPLLDLRSASRRQVLLTNLSAITVGLAFFAITLVLPQLLQLPTSTGYGMGLSLVAAGLCGASMGLAMMVVAPLAARLSGARGPKTALILGLAVLAVAYLAGTVLLGAVWQLVLVAVLAGAGVGIAYAAMPALILGAVDPAETGAANGLNSLMRSIGTATSSAVIGVVLASTAQRSGGIEVPTLEGFRIAFVIAAGAAVIGLVLAAFLPRSTQRR</sequence>
<dbReference type="GO" id="GO:0022857">
    <property type="term" value="F:transmembrane transporter activity"/>
    <property type="evidence" value="ECO:0007669"/>
    <property type="project" value="InterPro"/>
</dbReference>
<feature type="transmembrane region" description="Helical" evidence="6">
    <location>
        <begin position="371"/>
        <end position="390"/>
    </location>
</feature>
<dbReference type="InterPro" id="IPR020846">
    <property type="entry name" value="MFS_dom"/>
</dbReference>
<name>A0A2T4UQB5_9MICO</name>
<evidence type="ECO:0000256" key="4">
    <source>
        <dbReference type="ARBA" id="ARBA00023136"/>
    </source>
</evidence>
<evidence type="ECO:0000259" key="7">
    <source>
        <dbReference type="PROSITE" id="PS50850"/>
    </source>
</evidence>
<evidence type="ECO:0000256" key="1">
    <source>
        <dbReference type="ARBA" id="ARBA00004651"/>
    </source>
</evidence>
<protein>
    <submittedName>
        <fullName evidence="8">MFS transporter</fullName>
    </submittedName>
</protein>
<dbReference type="InterPro" id="IPR036259">
    <property type="entry name" value="MFS_trans_sf"/>
</dbReference>
<keyword evidence="4 6" id="KW-0472">Membrane</keyword>
<dbReference type="PROSITE" id="PS50850">
    <property type="entry name" value="MFS"/>
    <property type="match status" value="1"/>
</dbReference>
<gene>
    <name evidence="8" type="ORF">C1I63_01875</name>
</gene>
<feature type="transmembrane region" description="Helical" evidence="6">
    <location>
        <begin position="470"/>
        <end position="492"/>
    </location>
</feature>
<evidence type="ECO:0000313" key="9">
    <source>
        <dbReference type="Proteomes" id="UP000241085"/>
    </source>
</evidence>
<feature type="transmembrane region" description="Helical" evidence="6">
    <location>
        <begin position="256"/>
        <end position="280"/>
    </location>
</feature>
<feature type="transmembrane region" description="Helical" evidence="6">
    <location>
        <begin position="198"/>
        <end position="219"/>
    </location>
</feature>